<organism evidence="17 18">
    <name type="scientific">Suhomyces tanzawaensis NRRL Y-17324</name>
    <dbReference type="NCBI Taxonomy" id="984487"/>
    <lineage>
        <taxon>Eukaryota</taxon>
        <taxon>Fungi</taxon>
        <taxon>Dikarya</taxon>
        <taxon>Ascomycota</taxon>
        <taxon>Saccharomycotina</taxon>
        <taxon>Pichiomycetes</taxon>
        <taxon>Debaryomycetaceae</taxon>
        <taxon>Suhomyces</taxon>
    </lineage>
</organism>
<dbReference type="EMBL" id="KV453911">
    <property type="protein sequence ID" value="ODV80368.1"/>
    <property type="molecule type" value="Genomic_DNA"/>
</dbReference>
<evidence type="ECO:0000256" key="15">
    <source>
        <dbReference type="ARBA" id="ARBA00032583"/>
    </source>
</evidence>
<evidence type="ECO:0000313" key="17">
    <source>
        <dbReference type="EMBL" id="ODV80368.1"/>
    </source>
</evidence>
<evidence type="ECO:0000313" key="18">
    <source>
        <dbReference type="Proteomes" id="UP000094285"/>
    </source>
</evidence>
<dbReference type="GO" id="GO:0008608">
    <property type="term" value="P:attachment of spindle microtubules to kinetochore"/>
    <property type="evidence" value="ECO:0007669"/>
    <property type="project" value="InterPro"/>
</dbReference>
<keyword evidence="18" id="KW-1185">Reference proteome</keyword>
<keyword evidence="9" id="KW-0131">Cell cycle</keyword>
<gene>
    <name evidence="17" type="ORF">CANTADRAFT_49881</name>
</gene>
<evidence type="ECO:0000256" key="2">
    <source>
        <dbReference type="ARBA" id="ARBA00004186"/>
    </source>
</evidence>
<dbReference type="Proteomes" id="UP000094285">
    <property type="component" value="Unassembled WGS sequence"/>
</dbReference>
<dbReference type="STRING" id="984487.A0A1E4SLJ4"/>
<reference evidence="18" key="1">
    <citation type="submission" date="2016-05" db="EMBL/GenBank/DDBJ databases">
        <title>Comparative genomics of biotechnologically important yeasts.</title>
        <authorList>
            <consortium name="DOE Joint Genome Institute"/>
            <person name="Riley R."/>
            <person name="Haridas S."/>
            <person name="Wolfe K.H."/>
            <person name="Lopes M.R."/>
            <person name="Hittinger C.T."/>
            <person name="Goker M."/>
            <person name="Salamov A."/>
            <person name="Wisecaver J."/>
            <person name="Long T.M."/>
            <person name="Aerts A.L."/>
            <person name="Barry K."/>
            <person name="Choi C."/>
            <person name="Clum A."/>
            <person name="Coughlan A.Y."/>
            <person name="Deshpande S."/>
            <person name="Douglass A.P."/>
            <person name="Hanson S.J."/>
            <person name="Klenk H.-P."/>
            <person name="Labutti K."/>
            <person name="Lapidus A."/>
            <person name="Lindquist E."/>
            <person name="Lipzen A."/>
            <person name="Meier-Kolthoff J.P."/>
            <person name="Ohm R.A."/>
            <person name="Otillar R.P."/>
            <person name="Pangilinan J."/>
            <person name="Peng Y."/>
            <person name="Rokas A."/>
            <person name="Rosa C.A."/>
            <person name="Scheuner C."/>
            <person name="Sibirny A.A."/>
            <person name="Slot J.C."/>
            <person name="Stielow J.B."/>
            <person name="Sun H."/>
            <person name="Kurtzman C.P."/>
            <person name="Blackwell M."/>
            <person name="Grigoriev I.V."/>
            <person name="Jeffries T.W."/>
        </authorList>
    </citation>
    <scope>NUCLEOTIDE SEQUENCE [LARGE SCALE GENOMIC DNA]</scope>
    <source>
        <strain evidence="18">NRRL Y-17324</strain>
    </source>
</reference>
<keyword evidence="8" id="KW-0493">Microtubule</keyword>
<dbReference type="PANTHER" id="PTHR28262:SF1">
    <property type="entry name" value="DASH COMPLEX SUBUNIT SPC19"/>
    <property type="match status" value="1"/>
</dbReference>
<dbReference type="OrthoDB" id="3361333at2759"/>
<evidence type="ECO:0000256" key="12">
    <source>
        <dbReference type="ARBA" id="ARBA00023212"/>
    </source>
</evidence>
<proteinExistence type="inferred from homology"/>
<evidence type="ECO:0000256" key="4">
    <source>
        <dbReference type="ARBA" id="ARBA00008952"/>
    </source>
</evidence>
<keyword evidence="6" id="KW-0158">Chromosome</keyword>
<keyword evidence="13" id="KW-0539">Nucleus</keyword>
<dbReference type="GeneID" id="30983901"/>
<evidence type="ECO:0000256" key="7">
    <source>
        <dbReference type="ARBA" id="ARBA00022490"/>
    </source>
</evidence>
<evidence type="ECO:0000256" key="10">
    <source>
        <dbReference type="ARBA" id="ARBA00022829"/>
    </source>
</evidence>
<keyword evidence="11" id="KW-0995">Kinetochore</keyword>
<comment type="similarity">
    <text evidence="4">Belongs to the DASH complex SPC19 family.</text>
</comment>
<keyword evidence="9" id="KW-0498">Mitosis</keyword>
<evidence type="ECO:0000256" key="5">
    <source>
        <dbReference type="ARBA" id="ARBA00016329"/>
    </source>
</evidence>
<dbReference type="GO" id="GO:0042729">
    <property type="term" value="C:DASH complex"/>
    <property type="evidence" value="ECO:0007669"/>
    <property type="project" value="InterPro"/>
</dbReference>
<evidence type="ECO:0000256" key="11">
    <source>
        <dbReference type="ARBA" id="ARBA00022838"/>
    </source>
</evidence>
<comment type="subcellular location">
    <subcellularLocation>
        <location evidence="3">Chromosome</location>
        <location evidence="3">Centromere</location>
        <location evidence="3">Kinetochore</location>
    </subcellularLocation>
    <subcellularLocation>
        <location evidence="2">Cytoplasm</location>
        <location evidence="2">Cytoskeleton</location>
        <location evidence="2">Spindle</location>
    </subcellularLocation>
    <subcellularLocation>
        <location evidence="1">Nucleus</location>
    </subcellularLocation>
</comment>
<keyword evidence="7" id="KW-0963">Cytoplasm</keyword>
<keyword evidence="9" id="KW-0132">Cell division</keyword>
<dbReference type="GO" id="GO:0005876">
    <property type="term" value="C:spindle microtubule"/>
    <property type="evidence" value="ECO:0007669"/>
    <property type="project" value="InterPro"/>
</dbReference>
<evidence type="ECO:0000256" key="1">
    <source>
        <dbReference type="ARBA" id="ARBA00004123"/>
    </source>
</evidence>
<keyword evidence="14" id="KW-0137">Centromere</keyword>
<keyword evidence="12" id="KW-0206">Cytoskeleton</keyword>
<dbReference type="AlphaFoldDB" id="A0A1E4SLJ4"/>
<evidence type="ECO:0000256" key="9">
    <source>
        <dbReference type="ARBA" id="ARBA00022776"/>
    </source>
</evidence>
<comment type="subunit">
    <text evidence="16">Component of the DASH complex consisting of ASK1, DAD1, DAD2, DAD3, DAD4, DAM1, DUO1, HSK3, SPC19 and SPC34, with a stoichiometry of one copy of each subunit per complex. Multiple DASH complexes oligomerize to form a ring that encircles spindle microtubules and organizes the rod-like NDC80 complexes of the outer kinetochore. DASH complex oligomerization strengthens microtubule attachments. On cytoplasmic microtubules, DASH complexes appear to form patches instead of rings.</text>
</comment>
<evidence type="ECO:0000256" key="6">
    <source>
        <dbReference type="ARBA" id="ARBA00022454"/>
    </source>
</evidence>
<name>A0A1E4SLJ4_9ASCO</name>
<evidence type="ECO:0000256" key="14">
    <source>
        <dbReference type="ARBA" id="ARBA00023328"/>
    </source>
</evidence>
<dbReference type="PANTHER" id="PTHR28262">
    <property type="entry name" value="DASH COMPLEX SUBUNIT SPC19"/>
    <property type="match status" value="1"/>
</dbReference>
<sequence length="161" mass="18643">MASLQNCIMSLRESVALVEDSIKALDATTHDIPRVQKVLMTRRVFGLVPETDLENAKQTFKESVEPQISTMLERIDRELQKMSRRKINLQNRHDLQAVRLQGSKREAVDLPFSRLRKLGPLDEAKLTRLKFLKNKKERLKYSLSRLRLQDRLSVTPSLPPP</sequence>
<evidence type="ECO:0000256" key="16">
    <source>
        <dbReference type="ARBA" id="ARBA00046633"/>
    </source>
</evidence>
<evidence type="ECO:0000256" key="8">
    <source>
        <dbReference type="ARBA" id="ARBA00022701"/>
    </source>
</evidence>
<dbReference type="Pfam" id="PF08287">
    <property type="entry name" value="DASH_Spc19"/>
    <property type="match status" value="1"/>
</dbReference>
<dbReference type="RefSeq" id="XP_020065490.1">
    <property type="nucleotide sequence ID" value="XM_020209765.1"/>
</dbReference>
<keyword evidence="10" id="KW-0159">Chromosome partition</keyword>
<dbReference type="InterPro" id="IPR013251">
    <property type="entry name" value="DASH_Spc19"/>
</dbReference>
<accession>A0A1E4SLJ4</accession>
<evidence type="ECO:0000256" key="13">
    <source>
        <dbReference type="ARBA" id="ARBA00023242"/>
    </source>
</evidence>
<protein>
    <recommendedName>
        <fullName evidence="5">DASH complex subunit SPC19</fullName>
    </recommendedName>
    <alternativeName>
        <fullName evidence="15">Outer kinetochore protein SPC19</fullName>
    </alternativeName>
</protein>
<evidence type="ECO:0000256" key="3">
    <source>
        <dbReference type="ARBA" id="ARBA00004629"/>
    </source>
</evidence>